<feature type="transmembrane region" description="Helical" evidence="12">
    <location>
        <begin position="273"/>
        <end position="293"/>
    </location>
</feature>
<evidence type="ECO:0000256" key="12">
    <source>
        <dbReference type="SAM" id="Phobius"/>
    </source>
</evidence>
<dbReference type="PANTHER" id="PTHR46494">
    <property type="entry name" value="CORA FAMILY METAL ION TRANSPORTER (EUROFUNG)"/>
    <property type="match status" value="1"/>
</dbReference>
<dbReference type="PANTHER" id="PTHR46494:SF1">
    <property type="entry name" value="CORA FAMILY METAL ION TRANSPORTER (EUROFUNG)"/>
    <property type="match status" value="1"/>
</dbReference>
<proteinExistence type="inferred from homology"/>
<evidence type="ECO:0000256" key="1">
    <source>
        <dbReference type="ARBA" id="ARBA00004651"/>
    </source>
</evidence>
<comment type="catalytic activity">
    <reaction evidence="10">
        <text>Mg(2+)(in) = Mg(2+)(out)</text>
        <dbReference type="Rhea" id="RHEA:29827"/>
        <dbReference type="ChEBI" id="CHEBI:18420"/>
    </reaction>
</comment>
<keyword evidence="4" id="KW-1003">Cell membrane</keyword>
<evidence type="ECO:0000313" key="14">
    <source>
        <dbReference type="Proteomes" id="UP000709959"/>
    </source>
</evidence>
<dbReference type="Gene3D" id="3.30.460.20">
    <property type="entry name" value="CorA soluble domain-like"/>
    <property type="match status" value="1"/>
</dbReference>
<evidence type="ECO:0000256" key="9">
    <source>
        <dbReference type="ARBA" id="ARBA00023136"/>
    </source>
</evidence>
<keyword evidence="3" id="KW-0813">Transport</keyword>
<dbReference type="SUPFAM" id="SSF143865">
    <property type="entry name" value="CorA soluble domain-like"/>
    <property type="match status" value="1"/>
</dbReference>
<evidence type="ECO:0000256" key="11">
    <source>
        <dbReference type="ARBA" id="ARBA00045497"/>
    </source>
</evidence>
<dbReference type="FunFam" id="1.20.58.340:FF:000004">
    <property type="entry name" value="Magnesium transport protein CorA"/>
    <property type="match status" value="1"/>
</dbReference>
<evidence type="ECO:0000256" key="2">
    <source>
        <dbReference type="ARBA" id="ARBA00009765"/>
    </source>
</evidence>
<evidence type="ECO:0008006" key="15">
    <source>
        <dbReference type="Google" id="ProtNLM"/>
    </source>
</evidence>
<protein>
    <recommendedName>
        <fullName evidence="15">Magnesium transport protein CorA</fullName>
    </recommendedName>
</protein>
<dbReference type="Pfam" id="PF01544">
    <property type="entry name" value="CorA"/>
    <property type="match status" value="1"/>
</dbReference>
<dbReference type="GO" id="GO:0015095">
    <property type="term" value="F:magnesium ion transmembrane transporter activity"/>
    <property type="evidence" value="ECO:0007669"/>
    <property type="project" value="TreeGrafter"/>
</dbReference>
<comment type="similarity">
    <text evidence="2">Belongs to the CorA metal ion transporter (MIT) (TC 1.A.35) family.</text>
</comment>
<dbReference type="GO" id="GO:0000287">
    <property type="term" value="F:magnesium ion binding"/>
    <property type="evidence" value="ECO:0007669"/>
    <property type="project" value="TreeGrafter"/>
</dbReference>
<evidence type="ECO:0000256" key="10">
    <source>
        <dbReference type="ARBA" id="ARBA00034269"/>
    </source>
</evidence>
<keyword evidence="9 12" id="KW-0472">Membrane</keyword>
<dbReference type="GO" id="GO:0005886">
    <property type="term" value="C:plasma membrane"/>
    <property type="evidence" value="ECO:0007669"/>
    <property type="project" value="UniProtKB-SubCell"/>
</dbReference>
<sequence length="300" mass="34184">MLRNLPLPEGSSFTWLDLVDPDEAEMAEVAGRYGLHPAVVRDFLNQPHLPKFERLPGQRLLILRAYDEVAKRGDTIQAMTRRLVLLTMEGVLITVHRREQPFFTEVAQAMTPGPALRSEQVVLALCAGAVKSFDEPLKECEERLDRIETALFSRQTPHMGIKQVYGLKRRCAVIKRTLWRSMAALGALKEQVPDDQGLLADVVEEADRLHTWADELLESATHLMNMEINVASQRTNEVMRVLTVFSAFFLPLTFIAGVYGMNFKRMPELEHRFGYPLVIAGMALTALGIWVWFRRKGWLR</sequence>
<dbReference type="EMBL" id="JADKCH010000001">
    <property type="protein sequence ID" value="MBK8571253.1"/>
    <property type="molecule type" value="Genomic_DNA"/>
</dbReference>
<keyword evidence="5 12" id="KW-0812">Transmembrane</keyword>
<dbReference type="SUPFAM" id="SSF144083">
    <property type="entry name" value="Magnesium transport protein CorA, transmembrane region"/>
    <property type="match status" value="1"/>
</dbReference>
<evidence type="ECO:0000256" key="3">
    <source>
        <dbReference type="ARBA" id="ARBA00022448"/>
    </source>
</evidence>
<evidence type="ECO:0000313" key="13">
    <source>
        <dbReference type="EMBL" id="MBK8571253.1"/>
    </source>
</evidence>
<comment type="function">
    <text evidence="11">Mediates influx of magnesium ions. Alternates between open and closed states. Activated by low cytoplasmic Mg(2+) levels. Inactive when cytoplasmic Mg(2+) levels are high.</text>
</comment>
<dbReference type="Proteomes" id="UP000709959">
    <property type="component" value="Unassembled WGS sequence"/>
</dbReference>
<evidence type="ECO:0000256" key="5">
    <source>
        <dbReference type="ARBA" id="ARBA00022692"/>
    </source>
</evidence>
<dbReference type="AlphaFoldDB" id="A0A936EZX1"/>
<comment type="caution">
    <text evidence="13">The sequence shown here is derived from an EMBL/GenBank/DDBJ whole genome shotgun (WGS) entry which is preliminary data.</text>
</comment>
<evidence type="ECO:0000256" key="7">
    <source>
        <dbReference type="ARBA" id="ARBA00022989"/>
    </source>
</evidence>
<dbReference type="GO" id="GO:0015087">
    <property type="term" value="F:cobalt ion transmembrane transporter activity"/>
    <property type="evidence" value="ECO:0007669"/>
    <property type="project" value="TreeGrafter"/>
</dbReference>
<keyword evidence="6" id="KW-0460">Magnesium</keyword>
<reference evidence="13 14" key="1">
    <citation type="submission" date="2020-10" db="EMBL/GenBank/DDBJ databases">
        <title>Connecting structure to function with the recovery of over 1000 high-quality activated sludge metagenome-assembled genomes encoding full-length rRNA genes using long-read sequencing.</title>
        <authorList>
            <person name="Singleton C.M."/>
            <person name="Petriglieri F."/>
            <person name="Kristensen J.M."/>
            <person name="Kirkegaard R.H."/>
            <person name="Michaelsen T.Y."/>
            <person name="Andersen M.H."/>
            <person name="Karst S.M."/>
            <person name="Dueholm M.S."/>
            <person name="Nielsen P.H."/>
            <person name="Albertsen M."/>
        </authorList>
    </citation>
    <scope>NUCLEOTIDE SEQUENCE [LARGE SCALE GENOMIC DNA]</scope>
    <source>
        <strain evidence="13">OdNE_18-Q3-R46-58_MAXAC.008</strain>
    </source>
</reference>
<gene>
    <name evidence="13" type="ORF">IPN91_01150</name>
</gene>
<keyword evidence="8" id="KW-0406">Ion transport</keyword>
<dbReference type="InterPro" id="IPR045861">
    <property type="entry name" value="CorA_cytoplasmic_dom"/>
</dbReference>
<organism evidence="13 14">
    <name type="scientific">Candidatus Geothrix odensensis</name>
    <dbReference type="NCBI Taxonomy" id="2954440"/>
    <lineage>
        <taxon>Bacteria</taxon>
        <taxon>Pseudomonadati</taxon>
        <taxon>Acidobacteriota</taxon>
        <taxon>Holophagae</taxon>
        <taxon>Holophagales</taxon>
        <taxon>Holophagaceae</taxon>
        <taxon>Geothrix</taxon>
    </lineage>
</organism>
<evidence type="ECO:0000256" key="8">
    <source>
        <dbReference type="ARBA" id="ARBA00023065"/>
    </source>
</evidence>
<name>A0A936EZX1_9BACT</name>
<dbReference type="InterPro" id="IPR002523">
    <property type="entry name" value="MgTranspt_CorA/ZnTranspt_ZntB"/>
</dbReference>
<feature type="transmembrane region" description="Helical" evidence="12">
    <location>
        <begin position="241"/>
        <end position="261"/>
    </location>
</feature>
<comment type="subcellular location">
    <subcellularLocation>
        <location evidence="1">Cell membrane</location>
        <topology evidence="1">Multi-pass membrane protein</topology>
    </subcellularLocation>
</comment>
<dbReference type="InterPro" id="IPR045863">
    <property type="entry name" value="CorA_TM1_TM2"/>
</dbReference>
<dbReference type="Gene3D" id="1.20.58.340">
    <property type="entry name" value="Magnesium transport protein CorA, transmembrane region"/>
    <property type="match status" value="2"/>
</dbReference>
<keyword evidence="7 12" id="KW-1133">Transmembrane helix</keyword>
<evidence type="ECO:0000256" key="4">
    <source>
        <dbReference type="ARBA" id="ARBA00022475"/>
    </source>
</evidence>
<dbReference type="GO" id="GO:0050897">
    <property type="term" value="F:cobalt ion binding"/>
    <property type="evidence" value="ECO:0007669"/>
    <property type="project" value="TreeGrafter"/>
</dbReference>
<evidence type="ECO:0000256" key="6">
    <source>
        <dbReference type="ARBA" id="ARBA00022842"/>
    </source>
</evidence>
<accession>A0A936EZX1</accession>